<accession>A0A8S3HN16</accession>
<organism evidence="1 2">
    <name type="scientific">Rotaria magnacalcarata</name>
    <dbReference type="NCBI Taxonomy" id="392030"/>
    <lineage>
        <taxon>Eukaryota</taxon>
        <taxon>Metazoa</taxon>
        <taxon>Spiralia</taxon>
        <taxon>Gnathifera</taxon>
        <taxon>Rotifera</taxon>
        <taxon>Eurotatoria</taxon>
        <taxon>Bdelloidea</taxon>
        <taxon>Philodinida</taxon>
        <taxon>Philodinidae</taxon>
        <taxon>Rotaria</taxon>
    </lineage>
</organism>
<proteinExistence type="predicted"/>
<dbReference type="PANTHER" id="PTHR37162:SF10">
    <property type="entry name" value="DUF4371 DOMAIN-CONTAINING PROTEIN"/>
    <property type="match status" value="1"/>
</dbReference>
<reference evidence="1" key="1">
    <citation type="submission" date="2021-02" db="EMBL/GenBank/DDBJ databases">
        <authorList>
            <person name="Nowell W R."/>
        </authorList>
    </citation>
    <scope>NUCLEOTIDE SEQUENCE</scope>
</reference>
<dbReference type="AlphaFoldDB" id="A0A8S3HN16"/>
<evidence type="ECO:0000313" key="1">
    <source>
        <dbReference type="EMBL" id="CAF5185420.1"/>
    </source>
</evidence>
<gene>
    <name evidence="1" type="ORF">SMN809_LOCUS70330</name>
</gene>
<evidence type="ECO:0000313" key="2">
    <source>
        <dbReference type="Proteomes" id="UP000676336"/>
    </source>
</evidence>
<name>A0A8S3HN16_9BILA</name>
<protein>
    <submittedName>
        <fullName evidence="1">Uncharacterized protein</fullName>
    </submittedName>
</protein>
<dbReference type="Proteomes" id="UP000676336">
    <property type="component" value="Unassembled WGS sequence"/>
</dbReference>
<dbReference type="EMBL" id="CAJOBI010321233">
    <property type="protein sequence ID" value="CAF5185420.1"/>
    <property type="molecule type" value="Genomic_DNA"/>
</dbReference>
<sequence length="261" mass="29550">LCITCNIQFSIQNSGLGDINHHIQTKKHQDRMKSIEANSSNRIDVAYNVTTTELNKLCAVEGAMVFNTVKHSHSYISHACTIKIIKKYFPDSSTAKNITCDKTKFIFIIYAREIACNVLAPSLTRNIKMVPIVVQFFSKTVVKHGILEFIEQMHESADDLFANIKYVLEANELKLNQLVSLGSDNTNVNVGNQQSVFALFEKLLLGLIKGTCYCHVLHNSVKHGNEHLLFDIEAALLKIYSHFCRSFVRSQELTNYFGFIE</sequence>
<comment type="caution">
    <text evidence="1">The sequence shown here is derived from an EMBL/GenBank/DDBJ whole genome shotgun (WGS) entry which is preliminary data.</text>
</comment>
<feature type="non-terminal residue" evidence="1">
    <location>
        <position position="1"/>
    </location>
</feature>
<dbReference type="PANTHER" id="PTHR37162">
    <property type="entry name" value="HAT FAMILY DIMERISATION DOMAINCONTAINING PROTEIN-RELATED"/>
    <property type="match status" value="1"/>
</dbReference>